<evidence type="ECO:0000256" key="1">
    <source>
        <dbReference type="ARBA" id="ARBA00022764"/>
    </source>
</evidence>
<dbReference type="EMBL" id="PZJX01000018">
    <property type="protein sequence ID" value="PTE10935.1"/>
    <property type="molecule type" value="Genomic_DNA"/>
</dbReference>
<dbReference type="RefSeq" id="WP_107648646.1">
    <property type="nucleotide sequence ID" value="NZ_PZJX01000018.1"/>
</dbReference>
<dbReference type="OrthoDB" id="9811622at2"/>
<dbReference type="AlphaFoldDB" id="A0A2T4IZ62"/>
<dbReference type="SUPFAM" id="SSF53850">
    <property type="entry name" value="Periplasmic binding protein-like II"/>
    <property type="match status" value="1"/>
</dbReference>
<accession>A0A2T4IZ62</accession>
<evidence type="ECO:0000313" key="2">
    <source>
        <dbReference type="EMBL" id="PTE10935.1"/>
    </source>
</evidence>
<dbReference type="Pfam" id="PF13416">
    <property type="entry name" value="SBP_bac_8"/>
    <property type="match status" value="1"/>
</dbReference>
<comment type="caution">
    <text evidence="2">The sequence shown here is derived from an EMBL/GenBank/DDBJ whole genome shotgun (WGS) entry which is preliminary data.</text>
</comment>
<reference evidence="2 3" key="1">
    <citation type="submission" date="2018-03" db="EMBL/GenBank/DDBJ databases">
        <title>Genome sequence of the symbiotic type strain Mesorhizobium helmanticense CSLC115NT isolated from Lotus corniculatus nodules.</title>
        <authorList>
            <person name="Sannazzaro A.I."/>
            <person name="Torres Tejerizo G.A."/>
            <person name="Dip D."/>
            <person name="Caballero M."/>
            <person name="Pistorio M."/>
            <person name="Estrella M.J."/>
        </authorList>
    </citation>
    <scope>NUCLEOTIDE SEQUENCE [LARGE SCALE GENOMIC DNA]</scope>
    <source>
        <strain evidence="2 3">CSLC115N</strain>
    </source>
</reference>
<keyword evidence="1" id="KW-0574">Periplasm</keyword>
<dbReference type="Proteomes" id="UP000240259">
    <property type="component" value="Unassembled WGS sequence"/>
</dbReference>
<proteinExistence type="predicted"/>
<sequence>MNTRTLKGMTWSHPRGYDPMVACSSLWRQKTGIAIEWDKRSLQDFESFPVDELARAYDLIVIDHPHVGQITAERCLEPLDVAGREAELAALASGSVGQSYPSYNWQERQWAFPIDAASQVQAWRPDALNAPPARWSEVLDLARQGRVLLPLRPPHCLMVFFTLAGNLGHPCATDPSVDLIESGAGGKVFETMREIAALVDPACFDMDPIAVSERMSEAGSRIVCAPLIYGYVSYAMTGFRANRLAFADIPVIGSNGTIGSALGGTGIAVSAFSRAKDAAIDFAYWVASGDVQRGAYAASGGQPGHAAAWEDQSVNAATGSFYRDTRATLEGAWVRPRHDGYMAFQQAASDCIISGITSGRQAARVVADLNRLFRDSVPAQVSGAAGGGA</sequence>
<dbReference type="InterPro" id="IPR006059">
    <property type="entry name" value="SBP"/>
</dbReference>
<dbReference type="Gene3D" id="3.40.190.10">
    <property type="entry name" value="Periplasmic binding protein-like II"/>
    <property type="match status" value="2"/>
</dbReference>
<protein>
    <submittedName>
        <fullName evidence="2">ABC transporter substrate-binding protein</fullName>
    </submittedName>
</protein>
<gene>
    <name evidence="2" type="ORF">C9427_08310</name>
</gene>
<evidence type="ECO:0000313" key="3">
    <source>
        <dbReference type="Proteomes" id="UP000240259"/>
    </source>
</evidence>
<organism evidence="2 3">
    <name type="scientific">Mesorhizobium helmanticense</name>
    <dbReference type="NCBI Taxonomy" id="1776423"/>
    <lineage>
        <taxon>Bacteria</taxon>
        <taxon>Pseudomonadati</taxon>
        <taxon>Pseudomonadota</taxon>
        <taxon>Alphaproteobacteria</taxon>
        <taxon>Hyphomicrobiales</taxon>
        <taxon>Phyllobacteriaceae</taxon>
        <taxon>Mesorhizobium</taxon>
    </lineage>
</organism>
<name>A0A2T4IZ62_9HYPH</name>
<keyword evidence="3" id="KW-1185">Reference proteome</keyword>